<organism evidence="5 6">
    <name type="scientific">Phlyctema vagabunda</name>
    <dbReference type="NCBI Taxonomy" id="108571"/>
    <lineage>
        <taxon>Eukaryota</taxon>
        <taxon>Fungi</taxon>
        <taxon>Dikarya</taxon>
        <taxon>Ascomycota</taxon>
        <taxon>Pezizomycotina</taxon>
        <taxon>Leotiomycetes</taxon>
        <taxon>Helotiales</taxon>
        <taxon>Dermateaceae</taxon>
        <taxon>Phlyctema</taxon>
    </lineage>
</organism>
<feature type="domain" description="Glycosyltransferase family 28 N-terminal" evidence="3">
    <location>
        <begin position="92"/>
        <end position="240"/>
    </location>
</feature>
<gene>
    <name evidence="5" type="ORF">PVAG01_06111</name>
</gene>
<accession>A0ABR4PFB5</accession>
<feature type="compositionally biased region" description="Polar residues" evidence="2">
    <location>
        <begin position="1"/>
        <end position="21"/>
    </location>
</feature>
<dbReference type="Pfam" id="PF06722">
    <property type="entry name" value="EryCIII-like_C"/>
    <property type="match status" value="1"/>
</dbReference>
<dbReference type="Pfam" id="PF03033">
    <property type="entry name" value="Glyco_transf_28"/>
    <property type="match status" value="1"/>
</dbReference>
<dbReference type="EMBL" id="JBFCZG010000005">
    <property type="protein sequence ID" value="KAL3421955.1"/>
    <property type="molecule type" value="Genomic_DNA"/>
</dbReference>
<keyword evidence="1" id="KW-0808">Transferase</keyword>
<dbReference type="SUPFAM" id="SSF53756">
    <property type="entry name" value="UDP-Glycosyltransferase/glycogen phosphorylase"/>
    <property type="match status" value="1"/>
</dbReference>
<dbReference type="InterPro" id="IPR010610">
    <property type="entry name" value="EryCIII-like_C"/>
</dbReference>
<dbReference type="InterPro" id="IPR050426">
    <property type="entry name" value="Glycosyltransferase_28"/>
</dbReference>
<evidence type="ECO:0000259" key="4">
    <source>
        <dbReference type="Pfam" id="PF06722"/>
    </source>
</evidence>
<evidence type="ECO:0000259" key="3">
    <source>
        <dbReference type="Pfam" id="PF03033"/>
    </source>
</evidence>
<feature type="domain" description="Erythromycin biosynthesis protein CIII-like C-terminal" evidence="4">
    <location>
        <begin position="401"/>
        <end position="494"/>
    </location>
</feature>
<dbReference type="PANTHER" id="PTHR48050">
    <property type="entry name" value="STEROL 3-BETA-GLUCOSYLTRANSFERASE"/>
    <property type="match status" value="1"/>
</dbReference>
<comment type="caution">
    <text evidence="5">The sequence shown here is derived from an EMBL/GenBank/DDBJ whole genome shotgun (WGS) entry which is preliminary data.</text>
</comment>
<evidence type="ECO:0000256" key="1">
    <source>
        <dbReference type="ARBA" id="ARBA00022679"/>
    </source>
</evidence>
<reference evidence="5 6" key="1">
    <citation type="submission" date="2024-06" db="EMBL/GenBank/DDBJ databases">
        <title>Complete genome of Phlyctema vagabunda strain 19-DSS-EL-015.</title>
        <authorList>
            <person name="Fiorenzani C."/>
        </authorList>
    </citation>
    <scope>NUCLEOTIDE SEQUENCE [LARGE SCALE GENOMIC DNA]</scope>
    <source>
        <strain evidence="5 6">19-DSS-EL-015</strain>
    </source>
</reference>
<evidence type="ECO:0000313" key="6">
    <source>
        <dbReference type="Proteomes" id="UP001629113"/>
    </source>
</evidence>
<evidence type="ECO:0000256" key="2">
    <source>
        <dbReference type="SAM" id="MobiDB-lite"/>
    </source>
</evidence>
<name>A0ABR4PFB5_9HELO</name>
<dbReference type="InterPro" id="IPR004276">
    <property type="entry name" value="GlycoTrans_28_N"/>
</dbReference>
<sequence length="799" mass="86612">MGKATESQAATNWGGSSSDADSINWDAPPPYELTFRAEDANISTAIQDDGRVSIQFEGRKNRFSTLPPLPTYEPHLEEIKEHASHTYPLVNIVIQVVGSRGDVQPFVALGQELQLVGHRVRLATHDVFKDFVHEAGLEFYPIGGDPADLMAYMVKNPSILPTMATIRAGDISRKRKMICEMLEGYWRSCIEPDPSTGRPFVAEAIIANPPSFAHIHCAQALSIPLQLMFTMPWSATRAFPHPLANINPTEADPTITNFLSYGLVNTLTWQGLGDVINHWRKKSLGLEPVPLMVGPHLADSLKIPFVYCWSPSLVPKPRDWPSFIDVCGFFFRNPPSYTPDNELDMFLRRGSKPIYIGFGSIVMQDPGKMTKVIMDAVRSSGVRAIVSKGWSKLGTGVSDENILFLGDCPHEWLFQHVSAVFHHGGAGTTACGLLNGRPTTIIPFFGDQPFWGNMVAAAGAGPKPIDHKHLDAWSLAEAINFCLLPETLRAAQNLAKGIRAESGVKRAVDLFHRNLPTDDMSCDLIARSPATWIWTKGKRSCKLSHRAASILVEQKVIDSKSLKLHKSKPFQIENRRWDPFTATSSAFLDSMGNIGSAVGGIVQAPILEYKRARVIDRENSGQTAAGAAAMAIGTSFGKVGGAVAKTAIDLPVAMADGLKGVPSLYGQKVRDHGAIHDWKSGGIVGGKNFAYGIYDGYAGLFKDPYKGAKEGGGAGFAKGVAKGVVGFLAKPGSAIFGVVAYPALGLYRSLSGSDMTGTQRDILLAQREYGIHLAQNVPLEQTEIGQVVAAFRARGNITD</sequence>
<dbReference type="CDD" id="cd03784">
    <property type="entry name" value="GT1_Gtf-like"/>
    <property type="match status" value="1"/>
</dbReference>
<evidence type="ECO:0000313" key="5">
    <source>
        <dbReference type="EMBL" id="KAL3421955.1"/>
    </source>
</evidence>
<feature type="region of interest" description="Disordered" evidence="2">
    <location>
        <begin position="1"/>
        <end position="25"/>
    </location>
</feature>
<proteinExistence type="predicted"/>
<dbReference type="Gene3D" id="3.40.50.2000">
    <property type="entry name" value="Glycogen Phosphorylase B"/>
    <property type="match status" value="2"/>
</dbReference>
<protein>
    <submittedName>
        <fullName evidence="5">Glycosyltransferase family 1 protein (Sterol glucosyltransferase)</fullName>
    </submittedName>
</protein>
<keyword evidence="6" id="KW-1185">Reference proteome</keyword>
<dbReference type="Proteomes" id="UP001629113">
    <property type="component" value="Unassembled WGS sequence"/>
</dbReference>
<dbReference type="InterPro" id="IPR002213">
    <property type="entry name" value="UDP_glucos_trans"/>
</dbReference>
<dbReference type="PANTHER" id="PTHR48050:SF27">
    <property type="entry name" value="GLUCOSYLTRANSFERASE, PUTATIVE (AFU_ORTHOLOGUE AFUA_7G04880)-RELATED"/>
    <property type="match status" value="1"/>
</dbReference>